<accession>A0A090AV74</accession>
<organismHost>
    <name type="scientific">Hordeum vulgare</name>
    <name type="common">Barley</name>
    <dbReference type="NCBI Taxonomy" id="4513"/>
</organismHost>
<evidence type="ECO:0000256" key="1">
    <source>
        <dbReference type="ARBA" id="ARBA00001848"/>
    </source>
</evidence>
<dbReference type="GO" id="GO:0005198">
    <property type="term" value="F:structural molecule activity"/>
    <property type="evidence" value="ECO:0007669"/>
    <property type="project" value="InterPro"/>
</dbReference>
<dbReference type="Pfam" id="PF00721">
    <property type="entry name" value="TMV_coat"/>
    <property type="match status" value="1"/>
</dbReference>
<evidence type="ECO:0000313" key="11">
    <source>
        <dbReference type="EMBL" id="BAP59960.1"/>
    </source>
</evidence>
<dbReference type="InterPro" id="IPR042308">
    <property type="entry name" value="HC_PRO_CPD_sf"/>
</dbReference>
<evidence type="ECO:0000256" key="7">
    <source>
        <dbReference type="PROSITE-ProRule" id="PRU01080"/>
    </source>
</evidence>
<sequence length="890" mass="98221">MSASSSRPLFDCGSLDWPNKSLFGDPTTRDVMNEHISSTWNAVIRRHMLAPDADAETILGRDGLPSAQFDAYGAMLPSFIQALNAPTTRLRISAPLSTAESILCADASHAPWLYMANSVCAYEATHLQPVQTFIAFNFAHGYCYLSLFIPLSFRITFENARSFSRFLEQLPDILGAYPTLAAIYKTMLYAIRLFPEVLQAPIPIIAKRPGVLQFHVSDARGLPPSWFPMKCGSVASFVALITNNLNSDLLNGIVGSNGDGEHYTNWNSGHDHWIVNRFITVKDLHSSLKSALEVDLDTEGGRNAVLDLLLDLGVTNLVRREKRFPAYFQGAESVYLLLSCERVGNELVAVQDALQEPLTHYSGLDLRALIINLGGLPSRHSDICYTRNIFENDNHLVWNFEFYRIASITKNAQIDRDVISSSMANLFSDFVSESTNGQYRVKEPRPVAQHRVEHDEPAASGAPSAWWQVLIGIITAILGAIIFFLWRCFLRAKRVKFQAKDSFPWFTTSDDDDSPPPPGDSPSRPPGRSPDRVLPRTVVRDLSFNDDDDLHSVDLNEAGSRFGEVVSLIARGNLRELAGAIPESLSNLTLLQTSASGSGFYTMVALYLATLGDAITAFHEHNDASPATIQSLRTLELQLEARGLRFNEAGTPANLIQRGVNSSVGRALVRLTQSALLATGENFRTRMATTLERIAAERLNTLTAYDQRVIEMTTELLAAIKTALEVERSELTPHLANAEALLQVYNNLFSTDYASASLLALRREMILRSAEGRVGEQPTSASDAANEELVQRSMTKLDKEIELFQAQIDSQRRAVTITEASNLRENILQPINTVANIAMAGAFLRGGARHRMPGMPDVATPMPNPFRAFSGRGHSLTATRSGGLFRRPRV</sequence>
<reference evidence="11" key="1">
    <citation type="submission" date="2014-03" db="EMBL/GenBank/DDBJ databases">
        <title>Complete nucleotide sequence of RNA2 of rym5-breaking Barley yellow mosaic virus.</title>
        <authorList>
            <person name="Shirako Y."/>
        </authorList>
    </citation>
    <scope>NUCLEOTIDE SEQUENCE</scope>
    <source>
        <strain evidence="11">III</strain>
    </source>
</reference>
<keyword evidence="6" id="KW-0788">Thiol protease</keyword>
<evidence type="ECO:0000256" key="2">
    <source>
        <dbReference type="ARBA" id="ARBA00010000"/>
    </source>
</evidence>
<comment type="catalytic activity">
    <reaction evidence="1">
        <text>Hydrolyzes a Gly-|-Gly bond at its own C-terminus, commonly in the sequence -Tyr-Xaa-Val-Gly-|-Gly, in the processing of the potyviral polyprotein.</text>
        <dbReference type="EC" id="3.4.22.45"/>
    </reaction>
</comment>
<dbReference type="EMBL" id="AB920781">
    <property type="protein sequence ID" value="BAP59960.1"/>
    <property type="molecule type" value="Genomic_RNA"/>
</dbReference>
<keyword evidence="4" id="KW-0645">Protease</keyword>
<dbReference type="GO" id="GO:0019028">
    <property type="term" value="C:viral capsid"/>
    <property type="evidence" value="ECO:0007669"/>
    <property type="project" value="InterPro"/>
</dbReference>
<dbReference type="InterPro" id="IPR001456">
    <property type="entry name" value="HC-pro"/>
</dbReference>
<feature type="transmembrane region" description="Helical" evidence="9">
    <location>
        <begin position="465"/>
        <end position="486"/>
    </location>
</feature>
<dbReference type="GO" id="GO:0006508">
    <property type="term" value="P:proteolysis"/>
    <property type="evidence" value="ECO:0007669"/>
    <property type="project" value="UniProtKB-KW"/>
</dbReference>
<proteinExistence type="inferred from homology"/>
<dbReference type="PROSITE" id="PS51744">
    <property type="entry name" value="HC_PRO_CPD"/>
    <property type="match status" value="1"/>
</dbReference>
<dbReference type="GO" id="GO:0004197">
    <property type="term" value="F:cysteine-type endopeptidase activity"/>
    <property type="evidence" value="ECO:0007669"/>
    <property type="project" value="InterPro"/>
</dbReference>
<feature type="active site" description="For helper component proteinase activity" evidence="7">
    <location>
        <position position="215"/>
    </location>
</feature>
<dbReference type="SUPFAM" id="SSF47195">
    <property type="entry name" value="TMV-like viral coat proteins"/>
    <property type="match status" value="1"/>
</dbReference>
<feature type="active site" description="For helper component proteinase activity" evidence="7">
    <location>
        <position position="143"/>
    </location>
</feature>
<dbReference type="InterPro" id="IPR001337">
    <property type="entry name" value="TMV-like_coat"/>
</dbReference>
<protein>
    <recommendedName>
        <fullName evidence="3">Genome polyprotein 2</fullName>
    </recommendedName>
</protein>
<dbReference type="InterPro" id="IPR036417">
    <property type="entry name" value="TMV-like_coat_sf"/>
</dbReference>
<evidence type="ECO:0000259" key="10">
    <source>
        <dbReference type="PROSITE" id="PS51744"/>
    </source>
</evidence>
<keyword evidence="5" id="KW-0378">Hydrolase</keyword>
<feature type="region of interest" description="Disordered" evidence="8">
    <location>
        <begin position="506"/>
        <end position="533"/>
    </location>
</feature>
<evidence type="ECO:0000256" key="5">
    <source>
        <dbReference type="ARBA" id="ARBA00022801"/>
    </source>
</evidence>
<dbReference type="Gene3D" id="1.20.120.70">
    <property type="entry name" value="Tobacco mosaic virus-like, coat protein"/>
    <property type="match status" value="1"/>
</dbReference>
<evidence type="ECO:0000256" key="9">
    <source>
        <dbReference type="SAM" id="Phobius"/>
    </source>
</evidence>
<keyword evidence="9" id="KW-0812">Transmembrane</keyword>
<dbReference type="Gene3D" id="3.90.70.150">
    <property type="entry name" value="Helper component proteinase"/>
    <property type="match status" value="1"/>
</dbReference>
<evidence type="ECO:0000256" key="8">
    <source>
        <dbReference type="SAM" id="MobiDB-lite"/>
    </source>
</evidence>
<dbReference type="Pfam" id="PF00851">
    <property type="entry name" value="Peptidase_C6"/>
    <property type="match status" value="1"/>
</dbReference>
<feature type="domain" description="Peptidase C6" evidence="10">
    <location>
        <begin position="135"/>
        <end position="255"/>
    </location>
</feature>
<feature type="compositionally biased region" description="Pro residues" evidence="8">
    <location>
        <begin position="515"/>
        <end position="528"/>
    </location>
</feature>
<evidence type="ECO:0000256" key="6">
    <source>
        <dbReference type="ARBA" id="ARBA00022807"/>
    </source>
</evidence>
<keyword evidence="9" id="KW-0472">Membrane</keyword>
<dbReference type="InterPro" id="IPR031159">
    <property type="entry name" value="HC_PRO_CPD_dom"/>
</dbReference>
<comment type="similarity">
    <text evidence="2">Belongs to the bymoviruses polyprotein 2 family.</text>
</comment>
<organism evidence="11">
    <name type="scientific">Barley yellow mosaic virus</name>
    <name type="common">BaYMV</name>
    <dbReference type="NCBI Taxonomy" id="12465"/>
    <lineage>
        <taxon>Viruses</taxon>
        <taxon>Riboviria</taxon>
        <taxon>Orthornavirae</taxon>
        <taxon>Pisuviricota</taxon>
        <taxon>Stelpaviricetes</taxon>
        <taxon>Patatavirales</taxon>
        <taxon>Potyviridae</taxon>
        <taxon>Bymovirus</taxon>
        <taxon>Bymovirus hordeiluteum</taxon>
    </lineage>
</organism>
<evidence type="ECO:0000256" key="4">
    <source>
        <dbReference type="ARBA" id="ARBA00022670"/>
    </source>
</evidence>
<evidence type="ECO:0000256" key="3">
    <source>
        <dbReference type="ARBA" id="ARBA00017447"/>
    </source>
</evidence>
<keyword evidence="9" id="KW-1133">Transmembrane helix</keyword>
<name>A0A090AV74_BAYMV</name>